<keyword evidence="1" id="KW-0472">Membrane</keyword>
<proteinExistence type="predicted"/>
<keyword evidence="2" id="KW-1185">Reference proteome</keyword>
<reference evidence="3" key="2">
    <citation type="submission" date="2015-08" db="UniProtKB">
        <authorList>
            <consortium name="WormBaseParasite"/>
        </authorList>
    </citation>
    <scope>IDENTIFICATION</scope>
</reference>
<keyword evidence="1" id="KW-1133">Transmembrane helix</keyword>
<name>A0A0K0FU31_STRVS</name>
<dbReference type="WBParaSite" id="SVE_1584300.1">
    <property type="protein sequence ID" value="SVE_1584300.1"/>
    <property type="gene ID" value="SVE_1584300"/>
</dbReference>
<dbReference type="Proteomes" id="UP000035680">
    <property type="component" value="Unassembled WGS sequence"/>
</dbReference>
<protein>
    <submittedName>
        <fullName evidence="3">Exported protein</fullName>
    </submittedName>
</protein>
<evidence type="ECO:0000313" key="2">
    <source>
        <dbReference type="Proteomes" id="UP000035680"/>
    </source>
</evidence>
<reference evidence="2" key="1">
    <citation type="submission" date="2014-07" db="EMBL/GenBank/DDBJ databases">
        <authorList>
            <person name="Martin A.A"/>
            <person name="De Silva N."/>
        </authorList>
    </citation>
    <scope>NUCLEOTIDE SEQUENCE</scope>
</reference>
<feature type="transmembrane region" description="Helical" evidence="1">
    <location>
        <begin position="27"/>
        <end position="46"/>
    </location>
</feature>
<organism evidence="2 3">
    <name type="scientific">Strongyloides venezuelensis</name>
    <name type="common">Threadworm</name>
    <dbReference type="NCBI Taxonomy" id="75913"/>
    <lineage>
        <taxon>Eukaryota</taxon>
        <taxon>Metazoa</taxon>
        <taxon>Ecdysozoa</taxon>
        <taxon>Nematoda</taxon>
        <taxon>Chromadorea</taxon>
        <taxon>Rhabditida</taxon>
        <taxon>Tylenchina</taxon>
        <taxon>Panagrolaimomorpha</taxon>
        <taxon>Strongyloidoidea</taxon>
        <taxon>Strongyloididae</taxon>
        <taxon>Strongyloides</taxon>
    </lineage>
</organism>
<dbReference type="AlphaFoldDB" id="A0A0K0FU31"/>
<sequence>MKSNTNYKKLKDNNLFIKNNPFKIKYGIMKVVVILFTSISAGSFIAKNMSTMVKYLDTINEQNDAFSDD</sequence>
<evidence type="ECO:0000256" key="1">
    <source>
        <dbReference type="SAM" id="Phobius"/>
    </source>
</evidence>
<accession>A0A0K0FU31</accession>
<keyword evidence="1" id="KW-0812">Transmembrane</keyword>
<evidence type="ECO:0000313" key="3">
    <source>
        <dbReference type="WBParaSite" id="SVE_1584300.1"/>
    </source>
</evidence>